<dbReference type="Gene3D" id="1.10.238.10">
    <property type="entry name" value="EF-hand"/>
    <property type="match status" value="2"/>
</dbReference>
<name>A0ABP0JC91_9DINO</name>
<dbReference type="InterPro" id="IPR011992">
    <property type="entry name" value="EF-hand-dom_pair"/>
</dbReference>
<feature type="region of interest" description="Disordered" evidence="4">
    <location>
        <begin position="1"/>
        <end position="64"/>
    </location>
</feature>
<feature type="repeat" description="PPR" evidence="3">
    <location>
        <begin position="554"/>
        <end position="588"/>
    </location>
</feature>
<evidence type="ECO:0000256" key="3">
    <source>
        <dbReference type="PROSITE-ProRule" id="PRU00708"/>
    </source>
</evidence>
<feature type="compositionally biased region" description="Basic and acidic residues" evidence="4">
    <location>
        <begin position="342"/>
        <end position="354"/>
    </location>
</feature>
<protein>
    <recommendedName>
        <fullName evidence="7">Pentatricopeptide repeat-containing protein, chloroplastic</fullName>
    </recommendedName>
</protein>
<dbReference type="Pfam" id="PF05517">
    <property type="entry name" value="p25-alpha"/>
    <property type="match status" value="2"/>
</dbReference>
<dbReference type="SUPFAM" id="SSF47473">
    <property type="entry name" value="EF-hand"/>
    <property type="match status" value="2"/>
</dbReference>
<proteinExistence type="inferred from homology"/>
<feature type="repeat" description="PPR" evidence="3">
    <location>
        <begin position="589"/>
        <end position="623"/>
    </location>
</feature>
<dbReference type="PROSITE" id="PS51375">
    <property type="entry name" value="PPR"/>
    <property type="match status" value="2"/>
</dbReference>
<feature type="region of interest" description="Disordered" evidence="4">
    <location>
        <begin position="336"/>
        <end position="370"/>
    </location>
</feature>
<evidence type="ECO:0000313" key="5">
    <source>
        <dbReference type="EMBL" id="CAK9011915.1"/>
    </source>
</evidence>
<dbReference type="InterPro" id="IPR011990">
    <property type="entry name" value="TPR-like_helical_dom_sf"/>
</dbReference>
<dbReference type="Gene3D" id="1.25.40.10">
    <property type="entry name" value="Tetratricopeptide repeat domain"/>
    <property type="match status" value="3"/>
</dbReference>
<dbReference type="PANTHER" id="PTHR47447:SF17">
    <property type="entry name" value="OS12G0638900 PROTEIN"/>
    <property type="match status" value="1"/>
</dbReference>
<dbReference type="InterPro" id="IPR008907">
    <property type="entry name" value="TPP/p25"/>
</dbReference>
<accession>A0ABP0JC91</accession>
<gene>
    <name evidence="5" type="ORF">CCMP2556_LOCUS10649</name>
</gene>
<dbReference type="EMBL" id="CAXAMN010005002">
    <property type="protein sequence ID" value="CAK9011915.1"/>
    <property type="molecule type" value="Genomic_DNA"/>
</dbReference>
<evidence type="ECO:0008006" key="7">
    <source>
        <dbReference type="Google" id="ProtNLM"/>
    </source>
</evidence>
<evidence type="ECO:0000256" key="4">
    <source>
        <dbReference type="SAM" id="MobiDB-lite"/>
    </source>
</evidence>
<comment type="caution">
    <text evidence="5">The sequence shown here is derived from an EMBL/GenBank/DDBJ whole genome shotgun (WGS) entry which is preliminary data.</text>
</comment>
<reference evidence="5 6" key="1">
    <citation type="submission" date="2024-02" db="EMBL/GenBank/DDBJ databases">
        <authorList>
            <person name="Chen Y."/>
            <person name="Shah S."/>
            <person name="Dougan E. K."/>
            <person name="Thang M."/>
            <person name="Chan C."/>
        </authorList>
    </citation>
    <scope>NUCLEOTIDE SEQUENCE [LARGE SCALE GENOMIC DNA]</scope>
</reference>
<evidence type="ECO:0000256" key="1">
    <source>
        <dbReference type="ARBA" id="ARBA00010994"/>
    </source>
</evidence>
<sequence length="1017" mass="111412">MPTLRPARSDGNLQIKEGSCKPRPPRRHSGPGMVGDKGDSTRSPSPAPRRRATRSPSWSEAGEDIPGLQEAFRKLCVSARGEGMDSRQFDKFCREAGYVDSKFTTADADLLFTSVTGQSRSRRLGAPQFQAALRLLAARKRLPLEQVCAKVKRLAEVEERARHPPIAPTGISDGPADADEGRIRLRSHMNGRSASEPAHQRGWFYPFDNGSCLKRHSTDGVADAAESELLMDSFVSFCWGKPDMSNRDFLRLCRDCHLLNRRFTALDADLLFTKVLPKMQRRLKFEDFEVALRDLAERKGVTMSAIRQAIAFAHGPFVQATEAESIRLHDDISSYTGTHVHGGPERGEPREGVVSDRGGPDPNAGGTEKTAEQMEELYKVCDPDMVEPSAQLAQAQVGWQAELQRFLTTWADRRTAPSLAFGTAVVAAMGRAQAVSEAFQFGRCLRDEGLEVDTFFCNNLLQACSSTNRWDLPLFVLSEMLQLGPPLDLASLGLVAKELPWPRAVRLLQLLPLAALQPNVVLQGAVIAQCERAGRWEVALDLLTTMKGQKLLPNVVSCSSAISACEKGGEWRAALAILEEMRQGMLRADLIAFSACISACGKGGQWTRAMWLLSQMQREQLPPNVIVYNAVLNALAQQPGGAWAQVFELLRRVQQLRSRESRDAELETFSCALRALGRQRWRESLALWSQLQGSCQADAIAFGAILAVDMGSWQVSLALLEQMQASHLRPDAVALCSASGSCWHFGRCLELLQLLKDLDREAMSGDAPAVIPRRPKERRLDSSIVIPGLGSGGNPTPKMNTTEVIFDNETLSCSDEKWQYGEGYLWTFSQIAEAFMTYGANKFYEPNTGPDNLTQCVAALVIASGECSPIMGSGCNASATGPSGVFQLDFLRSSNTGTGNIINPQIAKDGNIMNLCISGFGAGFVTGAPWYDESKEEVVFLEGDSFATCMGAPDYVNNYSCPDPNSVAGTTYSNYVGTFCHKSYDPFPDYYLEKANDQLALGVDFKGICEAVLESMQ</sequence>
<evidence type="ECO:0000313" key="6">
    <source>
        <dbReference type="Proteomes" id="UP001642484"/>
    </source>
</evidence>
<comment type="similarity">
    <text evidence="1">Belongs to the TPPP family.</text>
</comment>
<keyword evidence="2" id="KW-0677">Repeat</keyword>
<organism evidence="5 6">
    <name type="scientific">Durusdinium trenchii</name>
    <dbReference type="NCBI Taxonomy" id="1381693"/>
    <lineage>
        <taxon>Eukaryota</taxon>
        <taxon>Sar</taxon>
        <taxon>Alveolata</taxon>
        <taxon>Dinophyceae</taxon>
        <taxon>Suessiales</taxon>
        <taxon>Symbiodiniaceae</taxon>
        <taxon>Durusdinium</taxon>
    </lineage>
</organism>
<dbReference type="PANTHER" id="PTHR47447">
    <property type="entry name" value="OS03G0856100 PROTEIN"/>
    <property type="match status" value="1"/>
</dbReference>
<evidence type="ECO:0000256" key="2">
    <source>
        <dbReference type="ARBA" id="ARBA00022737"/>
    </source>
</evidence>
<dbReference type="InterPro" id="IPR002885">
    <property type="entry name" value="PPR_rpt"/>
</dbReference>
<dbReference type="Proteomes" id="UP001642484">
    <property type="component" value="Unassembled WGS sequence"/>
</dbReference>
<keyword evidence="6" id="KW-1185">Reference proteome</keyword>
<dbReference type="Pfam" id="PF13812">
    <property type="entry name" value="PPR_3"/>
    <property type="match status" value="1"/>
</dbReference>